<protein>
    <submittedName>
        <fullName evidence="1">Uncharacterized protein</fullName>
    </submittedName>
</protein>
<comment type="caution">
    <text evidence="1">The sequence shown here is derived from an EMBL/GenBank/DDBJ whole genome shotgun (WGS) entry which is preliminary data.</text>
</comment>
<gene>
    <name evidence="1" type="ORF">R3P93_20030</name>
</gene>
<sequence>MTDDTETTTAPPAPPREDRDQLLTRIVTLFNLNSEAEVGITLTVSGVVVSGTLVSGARYFDAANETWSKGDLAAIWSLEVEHYRQLADGTDRADLSTEIARTGYIHLLDAVVHEGGRQLGVAAWRGRLTEVSGWSLGALRAGPPDSE</sequence>
<dbReference type="Proteomes" id="UP001186104">
    <property type="component" value="Unassembled WGS sequence"/>
</dbReference>
<name>A0ABU4D540_9NOCA</name>
<evidence type="ECO:0000313" key="2">
    <source>
        <dbReference type="Proteomes" id="UP001186104"/>
    </source>
</evidence>
<organism evidence="1 2">
    <name type="scientific">Rhodococcus cerastii</name>
    <dbReference type="NCBI Taxonomy" id="908616"/>
    <lineage>
        <taxon>Bacteria</taxon>
        <taxon>Bacillati</taxon>
        <taxon>Actinomycetota</taxon>
        <taxon>Actinomycetes</taxon>
        <taxon>Mycobacteriales</taxon>
        <taxon>Nocardiaceae</taxon>
        <taxon>Rhodococcus</taxon>
    </lineage>
</organism>
<proteinExistence type="predicted"/>
<evidence type="ECO:0000313" key="1">
    <source>
        <dbReference type="EMBL" id="MDV6304857.1"/>
    </source>
</evidence>
<dbReference type="RefSeq" id="WP_317533869.1">
    <property type="nucleotide sequence ID" value="NZ_JAWLKF010000013.1"/>
</dbReference>
<accession>A0ABU4D540</accession>
<keyword evidence="2" id="KW-1185">Reference proteome</keyword>
<reference evidence="1 2" key="1">
    <citation type="submission" date="2023-10" db="EMBL/GenBank/DDBJ databases">
        <title>Development of a sustainable strategy for remediation of hydrocarbon-contaminated territories based on the waste exchange concept.</title>
        <authorList>
            <person name="Krivoruchko A."/>
        </authorList>
    </citation>
    <scope>NUCLEOTIDE SEQUENCE [LARGE SCALE GENOMIC DNA]</scope>
    <source>
        <strain evidence="1 2">IEGM 1327</strain>
    </source>
</reference>
<dbReference type="EMBL" id="JAWLKF010000013">
    <property type="protein sequence ID" value="MDV6304857.1"/>
    <property type="molecule type" value="Genomic_DNA"/>
</dbReference>